<dbReference type="SUPFAM" id="SSF52200">
    <property type="entry name" value="Toll/Interleukin receptor TIR domain"/>
    <property type="match status" value="1"/>
</dbReference>
<dbReference type="STRING" id="1137993.SAMN05660209_02097"/>
<dbReference type="Proteomes" id="UP000198921">
    <property type="component" value="Unassembled WGS sequence"/>
</dbReference>
<dbReference type="PROSITE" id="PS50104">
    <property type="entry name" value="TIR"/>
    <property type="match status" value="1"/>
</dbReference>
<dbReference type="AlphaFoldDB" id="A0A1H3HGF4"/>
<gene>
    <name evidence="3" type="ORF">SAMN05660209_02097</name>
</gene>
<dbReference type="Gene3D" id="3.40.50.10140">
    <property type="entry name" value="Toll/interleukin-1 receptor homology (TIR) domain"/>
    <property type="match status" value="1"/>
</dbReference>
<dbReference type="GO" id="GO:0007165">
    <property type="term" value="P:signal transduction"/>
    <property type="evidence" value="ECO:0007669"/>
    <property type="project" value="InterPro"/>
</dbReference>
<proteinExistence type="predicted"/>
<dbReference type="InterPro" id="IPR035897">
    <property type="entry name" value="Toll_tir_struct_dom_sf"/>
</dbReference>
<dbReference type="OrthoDB" id="7285215at2"/>
<feature type="region of interest" description="Disordered" evidence="1">
    <location>
        <begin position="147"/>
        <end position="172"/>
    </location>
</feature>
<feature type="domain" description="TIR" evidence="2">
    <location>
        <begin position="13"/>
        <end position="134"/>
    </location>
</feature>
<keyword evidence="4" id="KW-1185">Reference proteome</keyword>
<protein>
    <submittedName>
        <fullName evidence="3">TIR domain-containing protein</fullName>
    </submittedName>
</protein>
<evidence type="ECO:0000313" key="4">
    <source>
        <dbReference type="Proteomes" id="UP000198921"/>
    </source>
</evidence>
<reference evidence="4" key="1">
    <citation type="submission" date="2016-10" db="EMBL/GenBank/DDBJ databases">
        <authorList>
            <person name="Varghese N."/>
            <person name="Submissions S."/>
        </authorList>
    </citation>
    <scope>NUCLEOTIDE SEQUENCE [LARGE SCALE GENOMIC DNA]</scope>
    <source>
        <strain evidence="4">DSM 45422</strain>
    </source>
</reference>
<evidence type="ECO:0000313" key="3">
    <source>
        <dbReference type="EMBL" id="SDY14542.1"/>
    </source>
</evidence>
<organism evidence="3 4">
    <name type="scientific">Geodermatophilus africanus</name>
    <dbReference type="NCBI Taxonomy" id="1137993"/>
    <lineage>
        <taxon>Bacteria</taxon>
        <taxon>Bacillati</taxon>
        <taxon>Actinomycetota</taxon>
        <taxon>Actinomycetes</taxon>
        <taxon>Geodermatophilales</taxon>
        <taxon>Geodermatophilaceae</taxon>
        <taxon>Geodermatophilus</taxon>
    </lineage>
</organism>
<evidence type="ECO:0000256" key="1">
    <source>
        <dbReference type="SAM" id="MobiDB-lite"/>
    </source>
</evidence>
<accession>A0A1H3HGF4</accession>
<evidence type="ECO:0000259" key="2">
    <source>
        <dbReference type="PROSITE" id="PS50104"/>
    </source>
</evidence>
<sequence>MSPPRVRWWERPESPTAFISHASADATQAAEIVRVLEAARLRCWLAPRDIPVGSEWATAIVDGIRRSRLLVVVFSVRSCASPEVYREVELASRERKPMLTVRIDRTAELTGPLAFFLSSIQWFEATARPLRPQLGRLPSTVAGLLDVPVTPPPPPTAAPVSGAQPEESIRSVSLDDLTRSGPIFRPWAH</sequence>
<dbReference type="InterPro" id="IPR000157">
    <property type="entry name" value="TIR_dom"/>
</dbReference>
<dbReference type="EMBL" id="FNOT01000005">
    <property type="protein sequence ID" value="SDY14542.1"/>
    <property type="molecule type" value="Genomic_DNA"/>
</dbReference>
<dbReference type="Pfam" id="PF13676">
    <property type="entry name" value="TIR_2"/>
    <property type="match status" value="1"/>
</dbReference>
<dbReference type="RefSeq" id="WP_091155036.1">
    <property type="nucleotide sequence ID" value="NZ_FNOT01000005.1"/>
</dbReference>
<name>A0A1H3HGF4_9ACTN</name>